<dbReference type="InterPro" id="IPR003749">
    <property type="entry name" value="ThiS/MoaD-like"/>
</dbReference>
<protein>
    <recommendedName>
        <fullName evidence="3">Molybdopterin synthase sulfur carrier subunit</fullName>
    </recommendedName>
</protein>
<gene>
    <name evidence="4" type="ORF">J2S06_002070</name>
</gene>
<evidence type="ECO:0000256" key="3">
    <source>
        <dbReference type="ARBA" id="ARBA00024247"/>
    </source>
</evidence>
<dbReference type="InterPro" id="IPR016155">
    <property type="entry name" value="Mopterin_synth/thiamin_S_b"/>
</dbReference>
<evidence type="ECO:0000313" key="5">
    <source>
        <dbReference type="Proteomes" id="UP001225646"/>
    </source>
</evidence>
<proteinExistence type="inferred from homology"/>
<dbReference type="PANTHER" id="PTHR33359:SF1">
    <property type="entry name" value="MOLYBDOPTERIN SYNTHASE SULFUR CARRIER SUBUNIT"/>
    <property type="match status" value="1"/>
</dbReference>
<dbReference type="PANTHER" id="PTHR33359">
    <property type="entry name" value="MOLYBDOPTERIN SYNTHASE SULFUR CARRIER SUBUNIT"/>
    <property type="match status" value="1"/>
</dbReference>
<organism evidence="4 5">
    <name type="scientific">Aeribacillus alveayuensis</name>
    <dbReference type="NCBI Taxonomy" id="279215"/>
    <lineage>
        <taxon>Bacteria</taxon>
        <taxon>Bacillati</taxon>
        <taxon>Bacillota</taxon>
        <taxon>Bacilli</taxon>
        <taxon>Bacillales</taxon>
        <taxon>Bacillaceae</taxon>
        <taxon>Aeribacillus</taxon>
    </lineage>
</organism>
<accession>A0ABT9VPW3</accession>
<dbReference type="RefSeq" id="WP_044893204.1">
    <property type="nucleotide sequence ID" value="NZ_JAUSTR010000008.1"/>
</dbReference>
<dbReference type="NCBIfam" id="TIGR01682">
    <property type="entry name" value="moaD"/>
    <property type="match status" value="1"/>
</dbReference>
<dbReference type="CDD" id="cd00754">
    <property type="entry name" value="Ubl_MoaD"/>
    <property type="match status" value="1"/>
</dbReference>
<comment type="similarity">
    <text evidence="2">Belongs to the MoaD family.</text>
</comment>
<evidence type="ECO:0000256" key="2">
    <source>
        <dbReference type="ARBA" id="ARBA00024200"/>
    </source>
</evidence>
<keyword evidence="1" id="KW-0547">Nucleotide-binding</keyword>
<sequence length="77" mass="8636">MIRILLFAHLKEQLNAEEITLPFPELTVHQLRQELKDRYGLSSVSSLMIAVNEEFATDDEMIREGDVVALIPPVSGG</sequence>
<dbReference type="Proteomes" id="UP001225646">
    <property type="component" value="Unassembled WGS sequence"/>
</dbReference>
<dbReference type="InterPro" id="IPR012675">
    <property type="entry name" value="Beta-grasp_dom_sf"/>
</dbReference>
<dbReference type="InterPro" id="IPR044672">
    <property type="entry name" value="MOCS2A"/>
</dbReference>
<comment type="caution">
    <text evidence="4">The sequence shown here is derived from an EMBL/GenBank/DDBJ whole genome shotgun (WGS) entry which is preliminary data.</text>
</comment>
<evidence type="ECO:0000313" key="4">
    <source>
        <dbReference type="EMBL" id="MDQ0162993.1"/>
    </source>
</evidence>
<dbReference type="SUPFAM" id="SSF54285">
    <property type="entry name" value="MoaD/ThiS"/>
    <property type="match status" value="1"/>
</dbReference>
<dbReference type="EMBL" id="JAUSTR010000008">
    <property type="protein sequence ID" value="MDQ0162993.1"/>
    <property type="molecule type" value="Genomic_DNA"/>
</dbReference>
<dbReference type="Gene3D" id="3.10.20.30">
    <property type="match status" value="1"/>
</dbReference>
<evidence type="ECO:0000256" key="1">
    <source>
        <dbReference type="ARBA" id="ARBA00022741"/>
    </source>
</evidence>
<name>A0ABT9VPW3_9BACI</name>
<keyword evidence="5" id="KW-1185">Reference proteome</keyword>
<dbReference type="Pfam" id="PF02597">
    <property type="entry name" value="ThiS"/>
    <property type="match status" value="1"/>
</dbReference>
<reference evidence="4 5" key="1">
    <citation type="submission" date="2023-07" db="EMBL/GenBank/DDBJ databases">
        <title>Genomic Encyclopedia of Type Strains, Phase IV (KMG-IV): sequencing the most valuable type-strain genomes for metagenomic binning, comparative biology and taxonomic classification.</title>
        <authorList>
            <person name="Goeker M."/>
        </authorList>
    </citation>
    <scope>NUCLEOTIDE SEQUENCE [LARGE SCALE GENOMIC DNA]</scope>
    <source>
        <strain evidence="4 5">DSM 19092</strain>
    </source>
</reference>